<accession>A0A3G2R5B8</accession>
<evidence type="ECO:0000313" key="3">
    <source>
        <dbReference type="Proteomes" id="UP000280960"/>
    </source>
</evidence>
<feature type="region of interest" description="Disordered" evidence="1">
    <location>
        <begin position="268"/>
        <end position="287"/>
    </location>
</feature>
<evidence type="ECO:0000256" key="1">
    <source>
        <dbReference type="SAM" id="MobiDB-lite"/>
    </source>
</evidence>
<name>A0A3G2R5B8_9FIRM</name>
<dbReference type="EMBL" id="CP033169">
    <property type="protein sequence ID" value="AYO30602.1"/>
    <property type="molecule type" value="Genomic_DNA"/>
</dbReference>
<feature type="compositionally biased region" description="Basic and acidic residues" evidence="1">
    <location>
        <begin position="269"/>
        <end position="279"/>
    </location>
</feature>
<gene>
    <name evidence="2" type="ORF">D2962_08190</name>
</gene>
<reference evidence="2 3" key="1">
    <citation type="submission" date="2018-10" db="EMBL/GenBank/DDBJ databases">
        <authorList>
            <person name="Zhang X."/>
        </authorList>
    </citation>
    <scope>NUCLEOTIDE SEQUENCE [LARGE SCALE GENOMIC DNA]</scope>
    <source>
        <strain evidence="2 3">SK-G1</strain>
    </source>
</reference>
<dbReference type="RefSeq" id="WP_122014692.1">
    <property type="nucleotide sequence ID" value="NZ_CP033169.1"/>
</dbReference>
<protein>
    <submittedName>
        <fullName evidence="2">Uncharacterized protein</fullName>
    </submittedName>
</protein>
<keyword evidence="3" id="KW-1185">Reference proteome</keyword>
<proteinExistence type="predicted"/>
<evidence type="ECO:0000313" key="2">
    <source>
        <dbReference type="EMBL" id="AYO30602.1"/>
    </source>
</evidence>
<dbReference type="Proteomes" id="UP000280960">
    <property type="component" value="Chromosome"/>
</dbReference>
<dbReference type="KEGG" id="bacg:D2962_08190"/>
<dbReference type="AlphaFoldDB" id="A0A3G2R5B8"/>
<organism evidence="2 3">
    <name type="scientific">Biomaibacter acetigenes</name>
    <dbReference type="NCBI Taxonomy" id="2316383"/>
    <lineage>
        <taxon>Bacteria</taxon>
        <taxon>Bacillati</taxon>
        <taxon>Bacillota</taxon>
        <taxon>Clostridia</taxon>
        <taxon>Thermosediminibacterales</taxon>
        <taxon>Tepidanaerobacteraceae</taxon>
        <taxon>Biomaibacter</taxon>
    </lineage>
</organism>
<sequence length="287" mass="32143">MDKPIPGELRNVDVQMVSLVDKGANRRQFKIFKSADYPEEVQTQEPEEQQYKGLFQVLKEFFRPKKQDESQGVQIPTFTQAMQIEATDDMVWQSFSTLRDVIRTIIASDAADKSARINAAVEEFKAYLLGTLNQIGITKALELYQKENFVKAGRKISAARLKALKDAHNLLAQIISEAEADNQDEEGTQVTKEELSKMVAEAVNEATKPISERLEKLEKQADGNQAGDTAQGKEELQNIIKETVSKAVKPLEDRLEVVEKARGISNKIPEGKEPVEKSDFWGGAFLS</sequence>